<protein>
    <recommendedName>
        <fullName evidence="1">ATPase AAA-type core domain-containing protein</fullName>
    </recommendedName>
</protein>
<gene>
    <name evidence="2" type="ORF">PR048_004466</name>
</gene>
<comment type="caution">
    <text evidence="2">The sequence shown here is derived from an EMBL/GenBank/DDBJ whole genome shotgun (WGS) entry which is preliminary data.</text>
</comment>
<dbReference type="InterPro" id="IPR027417">
    <property type="entry name" value="P-loop_NTPase"/>
</dbReference>
<sequence>MKGASTFRMLLDRLDGEEAPGSAVITKSPQSLLSVLRFTSQILFPKYPHALFPLLFILRMHSLKRSGEVVLKCVPRELFRSLVPGPLQGDVESSILIGHGLLDTLKVSGPRWLQLARPSHSTATLVRATPIAGLPHAVALATEDLWHNVHNRLGLTTAESLVIVDYVKFTSHIASKVVLGLLRPTCNLESSLMDASLDVFFQRPRYLCVGDIFSVYVEKYESGHCSVESLYFKVVEFEGPNYTKELSSSDRNIVVGFHVVKGHTAVVQASDQNEFLPPRTHIFVPGPCQVTGENYRSFLLPACPPGPDRCCGELVSLLQPFLSGKRPGLPALRIRPVFLLRGPCGSGKRTAAHAAARSLGLRMWEVDCLELCGSSPGQAEGKLKFVFTRAKQYSPCIVLLRNIHVRRSVVWNANIKLHSYLFTINLL</sequence>
<reference evidence="2 3" key="1">
    <citation type="submission" date="2023-02" db="EMBL/GenBank/DDBJ databases">
        <title>LHISI_Scaffold_Assembly.</title>
        <authorList>
            <person name="Stuart O.P."/>
            <person name="Cleave R."/>
            <person name="Magrath M.J.L."/>
            <person name="Mikheyev A.S."/>
        </authorList>
    </citation>
    <scope>NUCLEOTIDE SEQUENCE [LARGE SCALE GENOMIC DNA]</scope>
    <source>
        <strain evidence="2">Daus_M_001</strain>
        <tissue evidence="2">Leg muscle</tissue>
    </source>
</reference>
<dbReference type="Pfam" id="PF00004">
    <property type="entry name" value="AAA"/>
    <property type="match status" value="1"/>
</dbReference>
<name>A0ABQ9I6J0_9NEOP</name>
<dbReference type="InterPro" id="IPR050168">
    <property type="entry name" value="AAA_ATPase_domain"/>
</dbReference>
<dbReference type="PANTHER" id="PTHR23077:SF9">
    <property type="entry name" value="PEROXISOMAL ATPASE PEX6"/>
    <property type="match status" value="1"/>
</dbReference>
<dbReference type="Proteomes" id="UP001159363">
    <property type="component" value="Chromosome 2"/>
</dbReference>
<accession>A0ABQ9I6J0</accession>
<organism evidence="2 3">
    <name type="scientific">Dryococelus australis</name>
    <dbReference type="NCBI Taxonomy" id="614101"/>
    <lineage>
        <taxon>Eukaryota</taxon>
        <taxon>Metazoa</taxon>
        <taxon>Ecdysozoa</taxon>
        <taxon>Arthropoda</taxon>
        <taxon>Hexapoda</taxon>
        <taxon>Insecta</taxon>
        <taxon>Pterygota</taxon>
        <taxon>Neoptera</taxon>
        <taxon>Polyneoptera</taxon>
        <taxon>Phasmatodea</taxon>
        <taxon>Verophasmatodea</taxon>
        <taxon>Anareolatae</taxon>
        <taxon>Phasmatidae</taxon>
        <taxon>Eurycanthinae</taxon>
        <taxon>Dryococelus</taxon>
    </lineage>
</organism>
<dbReference type="PANTHER" id="PTHR23077">
    <property type="entry name" value="AAA-FAMILY ATPASE"/>
    <property type="match status" value="1"/>
</dbReference>
<feature type="domain" description="ATPase AAA-type core" evidence="1">
    <location>
        <begin position="339"/>
        <end position="404"/>
    </location>
</feature>
<dbReference type="Gene3D" id="3.40.50.300">
    <property type="entry name" value="P-loop containing nucleotide triphosphate hydrolases"/>
    <property type="match status" value="1"/>
</dbReference>
<evidence type="ECO:0000313" key="2">
    <source>
        <dbReference type="EMBL" id="KAJ8891910.1"/>
    </source>
</evidence>
<proteinExistence type="predicted"/>
<dbReference type="EMBL" id="JARBHB010000002">
    <property type="protein sequence ID" value="KAJ8891910.1"/>
    <property type="molecule type" value="Genomic_DNA"/>
</dbReference>
<keyword evidence="3" id="KW-1185">Reference proteome</keyword>
<evidence type="ECO:0000259" key="1">
    <source>
        <dbReference type="Pfam" id="PF00004"/>
    </source>
</evidence>
<dbReference type="SUPFAM" id="SSF52540">
    <property type="entry name" value="P-loop containing nucleoside triphosphate hydrolases"/>
    <property type="match status" value="1"/>
</dbReference>
<dbReference type="InterPro" id="IPR003959">
    <property type="entry name" value="ATPase_AAA_core"/>
</dbReference>
<evidence type="ECO:0000313" key="3">
    <source>
        <dbReference type="Proteomes" id="UP001159363"/>
    </source>
</evidence>